<dbReference type="OrthoDB" id="8017587at2759"/>
<dbReference type="SUPFAM" id="SSF48256">
    <property type="entry name" value="Citrate synthase"/>
    <property type="match status" value="1"/>
</dbReference>
<dbReference type="Gene3D" id="1.10.580.10">
    <property type="entry name" value="Citrate Synthase, domain 1"/>
    <property type="match status" value="1"/>
</dbReference>
<feature type="region of interest" description="Disordered" evidence="1">
    <location>
        <begin position="95"/>
        <end position="121"/>
    </location>
</feature>
<feature type="compositionally biased region" description="Basic and acidic residues" evidence="1">
    <location>
        <begin position="59"/>
        <end position="71"/>
    </location>
</feature>
<gene>
    <name evidence="2" type="ORF">THAOC_19912</name>
</gene>
<dbReference type="PANTHER" id="PTHR11739:SF8">
    <property type="entry name" value="CITRATE SYNTHASE, MITOCHONDRIAL"/>
    <property type="match status" value="1"/>
</dbReference>
<dbReference type="Proteomes" id="UP000266841">
    <property type="component" value="Unassembled WGS sequence"/>
</dbReference>
<dbReference type="GO" id="GO:0005759">
    <property type="term" value="C:mitochondrial matrix"/>
    <property type="evidence" value="ECO:0007669"/>
    <property type="project" value="TreeGrafter"/>
</dbReference>
<evidence type="ECO:0000313" key="3">
    <source>
        <dbReference type="Proteomes" id="UP000266841"/>
    </source>
</evidence>
<feature type="region of interest" description="Disordered" evidence="1">
    <location>
        <begin position="216"/>
        <end position="262"/>
    </location>
</feature>
<feature type="region of interest" description="Disordered" evidence="1">
    <location>
        <begin position="279"/>
        <end position="306"/>
    </location>
</feature>
<dbReference type="GO" id="GO:0006099">
    <property type="term" value="P:tricarboxylic acid cycle"/>
    <property type="evidence" value="ECO:0007669"/>
    <property type="project" value="TreeGrafter"/>
</dbReference>
<dbReference type="EMBL" id="AGNL01022246">
    <property type="protein sequence ID" value="EJK59821.1"/>
    <property type="molecule type" value="Genomic_DNA"/>
</dbReference>
<reference evidence="2 3" key="1">
    <citation type="journal article" date="2012" name="Genome Biol.">
        <title>Genome and low-iron response of an oceanic diatom adapted to chronic iron limitation.</title>
        <authorList>
            <person name="Lommer M."/>
            <person name="Specht M."/>
            <person name="Roy A.S."/>
            <person name="Kraemer L."/>
            <person name="Andreson R."/>
            <person name="Gutowska M.A."/>
            <person name="Wolf J."/>
            <person name="Bergner S.V."/>
            <person name="Schilhabel M.B."/>
            <person name="Klostermeier U.C."/>
            <person name="Beiko R.G."/>
            <person name="Rosenstiel P."/>
            <person name="Hippler M."/>
            <person name="Laroche J."/>
        </authorList>
    </citation>
    <scope>NUCLEOTIDE SEQUENCE [LARGE SCALE GENOMIC DNA]</scope>
    <source>
        <strain evidence="2 3">CCMP1005</strain>
    </source>
</reference>
<dbReference type="InterPro" id="IPR016142">
    <property type="entry name" value="Citrate_synth-like_lrg_a-sub"/>
</dbReference>
<protein>
    <recommendedName>
        <fullName evidence="4">Citrate synthase</fullName>
    </recommendedName>
</protein>
<dbReference type="InterPro" id="IPR002020">
    <property type="entry name" value="Citrate_synthase"/>
</dbReference>
<keyword evidence="3" id="KW-1185">Reference proteome</keyword>
<dbReference type="GO" id="GO:0005975">
    <property type="term" value="P:carbohydrate metabolic process"/>
    <property type="evidence" value="ECO:0007669"/>
    <property type="project" value="TreeGrafter"/>
</dbReference>
<organism evidence="2 3">
    <name type="scientific">Thalassiosira oceanica</name>
    <name type="common">Marine diatom</name>
    <dbReference type="NCBI Taxonomy" id="159749"/>
    <lineage>
        <taxon>Eukaryota</taxon>
        <taxon>Sar</taxon>
        <taxon>Stramenopiles</taxon>
        <taxon>Ochrophyta</taxon>
        <taxon>Bacillariophyta</taxon>
        <taxon>Coscinodiscophyceae</taxon>
        <taxon>Thalassiosirophycidae</taxon>
        <taxon>Thalassiosirales</taxon>
        <taxon>Thalassiosiraceae</taxon>
        <taxon>Thalassiosira</taxon>
    </lineage>
</organism>
<feature type="compositionally biased region" description="Low complexity" evidence="1">
    <location>
        <begin position="103"/>
        <end position="121"/>
    </location>
</feature>
<evidence type="ECO:0000313" key="2">
    <source>
        <dbReference type="EMBL" id="EJK59821.1"/>
    </source>
</evidence>
<name>K0SFV9_THAOC</name>
<dbReference type="eggNOG" id="KOG2617">
    <property type="taxonomic scope" value="Eukaryota"/>
</dbReference>
<evidence type="ECO:0000256" key="1">
    <source>
        <dbReference type="SAM" id="MobiDB-lite"/>
    </source>
</evidence>
<proteinExistence type="predicted"/>
<sequence length="306" mass="33383">MDGSLATFQSSIGMLRTFLVHLFKGRSKWAAGKFRSSTGILPGGDMMVGPRSTNSSISAKDEDKRAPQLDSAHRTTPETMLFGLLRIDMPKSVCRTRSLSQHGPSSAAPPRRRGVPPAVASASSAARSVSTLQETLAEQVPGKQVALASLKKEHGSKVIGSVTIDQLIGGARGVKCMLWETSNLDPEEGIRFRGLTIPECQEVSFGVSPLFPEKRSIHHGERSGGWRTGPDGTAGDRRPTDVSMARRRRRQPRAESNGLFRGVTSIENTSFSVGFQFEKDRRGTNTHGGTVGNREARRPRYATRWR</sequence>
<feature type="compositionally biased region" description="Basic residues" evidence="1">
    <location>
        <begin position="297"/>
        <end position="306"/>
    </location>
</feature>
<dbReference type="PANTHER" id="PTHR11739">
    <property type="entry name" value="CITRATE SYNTHASE"/>
    <property type="match status" value="1"/>
</dbReference>
<dbReference type="InterPro" id="IPR036969">
    <property type="entry name" value="Citrate_synthase_sf"/>
</dbReference>
<comment type="caution">
    <text evidence="2">The sequence shown here is derived from an EMBL/GenBank/DDBJ whole genome shotgun (WGS) entry which is preliminary data.</text>
</comment>
<accession>K0SFV9</accession>
<feature type="region of interest" description="Disordered" evidence="1">
    <location>
        <begin position="42"/>
        <end position="71"/>
    </location>
</feature>
<dbReference type="GO" id="GO:0046912">
    <property type="term" value="F:acyltransferase activity, acyl groups converted into alkyl on transfer"/>
    <property type="evidence" value="ECO:0007669"/>
    <property type="project" value="InterPro"/>
</dbReference>
<evidence type="ECO:0008006" key="4">
    <source>
        <dbReference type="Google" id="ProtNLM"/>
    </source>
</evidence>
<dbReference type="AlphaFoldDB" id="K0SFV9"/>